<accession>A0ABY6JK07</accession>
<dbReference type="EC" id="2.7.7.80" evidence="2"/>
<dbReference type="CDD" id="cd00757">
    <property type="entry name" value="ThiF_MoeB_HesA_family"/>
    <property type="match status" value="1"/>
</dbReference>
<dbReference type="Proteomes" id="UP001156318">
    <property type="component" value="Chromosome"/>
</dbReference>
<dbReference type="SUPFAM" id="SSF69572">
    <property type="entry name" value="Activating enzymes of the ubiquitin-like proteins"/>
    <property type="match status" value="1"/>
</dbReference>
<dbReference type="PANTHER" id="PTHR10953">
    <property type="entry name" value="UBIQUITIN-ACTIVATING ENZYME E1"/>
    <property type="match status" value="1"/>
</dbReference>
<sequence length="251" mass="26873">MELTDQEMMRYNRQIVLRGFDFEGQEALKAARVLVVGLGGLGCAASAYMAAAGTGAMTLLDFDTVSVSNLQRQILHSDATIGQAKVQSAREALAALNPHCHFTTLDSLLDDEAIAALVAEHTLVLDCTDNVAVRNQLNAACFRARVPLVSGAAIRMEGQIMVFTWAEGTPCYRCLSRLFGDATLSCVEAGVMAPLVGVIGSLQAMEAIKVIAHYGTPPLGKIVMYDAMTCQFREMALPRNPQCDICGDAAK</sequence>
<dbReference type="InterPro" id="IPR012730">
    <property type="entry name" value="Mopterin_Synthase_Sase_MoeB"/>
</dbReference>
<keyword evidence="3" id="KW-1185">Reference proteome</keyword>
<dbReference type="InterPro" id="IPR035985">
    <property type="entry name" value="Ubiquitin-activating_enz"/>
</dbReference>
<gene>
    <name evidence="2" type="primary">moeB</name>
    <name evidence="2" type="ORF">KFZ77_06205</name>
</gene>
<dbReference type="Pfam" id="PF00899">
    <property type="entry name" value="ThiF"/>
    <property type="match status" value="1"/>
</dbReference>
<dbReference type="EMBL" id="CP074352">
    <property type="protein sequence ID" value="UYU33104.1"/>
    <property type="molecule type" value="Genomic_DNA"/>
</dbReference>
<proteinExistence type="predicted"/>
<name>A0ABY6JK07_9ENTR</name>
<organism evidence="2 3">
    <name type="scientific">Siccibacter colletis</name>
    <dbReference type="NCBI Taxonomy" id="1505757"/>
    <lineage>
        <taxon>Bacteria</taxon>
        <taxon>Pseudomonadati</taxon>
        <taxon>Pseudomonadota</taxon>
        <taxon>Gammaproteobacteria</taxon>
        <taxon>Enterobacterales</taxon>
        <taxon>Enterobacteriaceae</taxon>
        <taxon>Siccibacter</taxon>
    </lineage>
</organism>
<dbReference type="NCBIfam" id="TIGR02355">
    <property type="entry name" value="moeB"/>
    <property type="match status" value="1"/>
</dbReference>
<reference evidence="2 3" key="1">
    <citation type="submission" date="2021-05" db="EMBL/GenBank/DDBJ databases">
        <title>Isolation, identification, and the growth promoting effects of Pantoea dispersa strain YSD J2 from the aboveground leaves of Cyperus esculentus L.Var. Sativus.</title>
        <authorList>
            <person name="Wang S."/>
            <person name="Tang X.M."/>
            <person name="Huang Y.N."/>
        </authorList>
    </citation>
    <scope>NUCLEOTIDE SEQUENCE [LARGE SCALE GENOMIC DNA]</scope>
    <source>
        <strain evidence="3">YSD YN2</strain>
    </source>
</reference>
<dbReference type="Gene3D" id="3.40.50.720">
    <property type="entry name" value="NAD(P)-binding Rossmann-like Domain"/>
    <property type="match status" value="1"/>
</dbReference>
<dbReference type="GO" id="GO:0061605">
    <property type="term" value="F:molybdopterin-synthase adenylyltransferase activity"/>
    <property type="evidence" value="ECO:0007669"/>
    <property type="project" value="UniProtKB-EC"/>
</dbReference>
<feature type="domain" description="THIF-type NAD/FAD binding fold" evidence="1">
    <location>
        <begin position="11"/>
        <end position="244"/>
    </location>
</feature>
<dbReference type="InterPro" id="IPR045886">
    <property type="entry name" value="ThiF/MoeB/HesA"/>
</dbReference>
<dbReference type="RefSeq" id="WP_264385743.1">
    <property type="nucleotide sequence ID" value="NZ_CP074352.1"/>
</dbReference>
<dbReference type="NCBIfam" id="NF004281">
    <property type="entry name" value="PRK05690.1"/>
    <property type="match status" value="1"/>
</dbReference>
<evidence type="ECO:0000313" key="3">
    <source>
        <dbReference type="Proteomes" id="UP001156318"/>
    </source>
</evidence>
<dbReference type="PANTHER" id="PTHR10953:SF194">
    <property type="entry name" value="MOLYBDOPTERIN-SYNTHASE ADENYLYLTRANSFERASE"/>
    <property type="match status" value="1"/>
</dbReference>
<evidence type="ECO:0000313" key="2">
    <source>
        <dbReference type="EMBL" id="UYU33104.1"/>
    </source>
</evidence>
<keyword evidence="2" id="KW-0808">Transferase</keyword>
<keyword evidence="2" id="KW-0548">Nucleotidyltransferase</keyword>
<evidence type="ECO:0000259" key="1">
    <source>
        <dbReference type="Pfam" id="PF00899"/>
    </source>
</evidence>
<protein>
    <submittedName>
        <fullName evidence="2">Molybdopterin-synthase adenylyltransferase MoeB</fullName>
        <ecNumber evidence="2">2.7.7.80</ecNumber>
    </submittedName>
</protein>
<dbReference type="InterPro" id="IPR000594">
    <property type="entry name" value="ThiF_NAD_FAD-bd"/>
</dbReference>